<proteinExistence type="predicted"/>
<dbReference type="Pfam" id="PF00646">
    <property type="entry name" value="F-box"/>
    <property type="match status" value="1"/>
</dbReference>
<dbReference type="OrthoDB" id="165382at2759"/>
<protein>
    <submittedName>
        <fullName evidence="2">F-box domain Skp2</fullName>
    </submittedName>
</protein>
<accession>A0A8H4PEM2</accession>
<dbReference type="InterPro" id="IPR036047">
    <property type="entry name" value="F-box-like_dom_sf"/>
</dbReference>
<evidence type="ECO:0000313" key="2">
    <source>
        <dbReference type="EMBL" id="KAF4468078.1"/>
    </source>
</evidence>
<dbReference type="AlphaFoldDB" id="A0A8H4PEM2"/>
<comment type="caution">
    <text evidence="2">The sequence shown here is derived from an EMBL/GenBank/DDBJ whole genome shotgun (WGS) entry which is preliminary data.</text>
</comment>
<evidence type="ECO:0000259" key="1">
    <source>
        <dbReference type="Pfam" id="PF00646"/>
    </source>
</evidence>
<evidence type="ECO:0000313" key="3">
    <source>
        <dbReference type="Proteomes" id="UP000554235"/>
    </source>
</evidence>
<gene>
    <name evidence="2" type="ORF">FALBO_5053</name>
</gene>
<name>A0A8H4PEM2_9HYPO</name>
<keyword evidence="3" id="KW-1185">Reference proteome</keyword>
<dbReference type="Proteomes" id="UP000554235">
    <property type="component" value="Unassembled WGS sequence"/>
</dbReference>
<reference evidence="2 3" key="1">
    <citation type="submission" date="2020-01" db="EMBL/GenBank/DDBJ databases">
        <title>Identification and distribution of gene clusters putatively required for synthesis of sphingolipid metabolism inhibitors in phylogenetically diverse species of the filamentous fungus Fusarium.</title>
        <authorList>
            <person name="Kim H.-S."/>
            <person name="Busman M."/>
            <person name="Brown D.W."/>
            <person name="Divon H."/>
            <person name="Uhlig S."/>
            <person name="Proctor R.H."/>
        </authorList>
    </citation>
    <scope>NUCLEOTIDE SEQUENCE [LARGE SCALE GENOMIC DNA]</scope>
    <source>
        <strain evidence="2 3">NRRL 20459</strain>
    </source>
</reference>
<dbReference type="SUPFAM" id="SSF81383">
    <property type="entry name" value="F-box domain"/>
    <property type="match status" value="1"/>
</dbReference>
<dbReference type="EMBL" id="JAADYS010000661">
    <property type="protein sequence ID" value="KAF4468078.1"/>
    <property type="molecule type" value="Genomic_DNA"/>
</dbReference>
<dbReference type="InterPro" id="IPR001810">
    <property type="entry name" value="F-box_dom"/>
</dbReference>
<sequence>MATSKSPAPAIDKPKNESDEILRVCSYHRSEFDTCLVRSHPRKLNEVSTCLQTAFDGPSSLDPDILARLSPESTTNILLQLDIKSYLTFRQVNRRARHVATNLHEYKLIAAHGLEGLKGLIRMKLVDKFTIRDLYLPLVNYKCAVCGDFGGCLFLLTCTRCCFSCINSSPELRVRPEFNTSPEHTAYNQNTWNGHITMVLGILDSLGGTMHVNHTLKPTTSAGTTQLVSLCLAILEMRHKSRSLPQLENTLMEQVDSQANRFASATAFPWYDLDTGRVERGVSCRGCHVRFDVLGAGNPQVLKDSDRLFSCGGFLEHFESCTYLQNYWRDIKGGKMADLSQGWPAPVMSK</sequence>
<feature type="domain" description="F-box" evidence="1">
    <location>
        <begin position="67"/>
        <end position="107"/>
    </location>
</feature>
<organism evidence="2 3">
    <name type="scientific">Fusarium albosuccineum</name>
    <dbReference type="NCBI Taxonomy" id="1237068"/>
    <lineage>
        <taxon>Eukaryota</taxon>
        <taxon>Fungi</taxon>
        <taxon>Dikarya</taxon>
        <taxon>Ascomycota</taxon>
        <taxon>Pezizomycotina</taxon>
        <taxon>Sordariomycetes</taxon>
        <taxon>Hypocreomycetidae</taxon>
        <taxon>Hypocreales</taxon>
        <taxon>Nectriaceae</taxon>
        <taxon>Fusarium</taxon>
        <taxon>Fusarium decemcellulare species complex</taxon>
    </lineage>
</organism>